<dbReference type="InterPro" id="IPR012878">
    <property type="entry name" value="Beta-AFase-like_GH127_cat"/>
</dbReference>
<evidence type="ECO:0000313" key="4">
    <source>
        <dbReference type="Proteomes" id="UP000184038"/>
    </source>
</evidence>
<feature type="domain" description="Non-reducing end beta-L-arabinofuranosidase-like GH127 middle" evidence="2">
    <location>
        <begin position="411"/>
        <end position="522"/>
    </location>
</feature>
<dbReference type="InterPro" id="IPR049046">
    <property type="entry name" value="Beta-AFase-like_GH127_middle"/>
</dbReference>
<dbReference type="RefSeq" id="WP_073289693.1">
    <property type="nucleotide sequence ID" value="NZ_FRCP01000018.1"/>
</dbReference>
<dbReference type="InterPro" id="IPR008928">
    <property type="entry name" value="6-hairpin_glycosidase_sf"/>
</dbReference>
<accession>A0A1M7LY18</accession>
<name>A0A1M7LY18_9FIRM</name>
<dbReference type="Pfam" id="PF07944">
    <property type="entry name" value="Beta-AFase-like_GH127_cat"/>
    <property type="match status" value="1"/>
</dbReference>
<dbReference type="SUPFAM" id="SSF48208">
    <property type="entry name" value="Six-hairpin glycosidases"/>
    <property type="match status" value="1"/>
</dbReference>
<dbReference type="PANTHER" id="PTHR31151">
    <property type="entry name" value="PROLINE-TRNA LIGASE (DUF1680)"/>
    <property type="match status" value="1"/>
</dbReference>
<proteinExistence type="predicted"/>
<protein>
    <recommendedName>
        <fullName evidence="5">DUF1680 family protein</fullName>
    </recommendedName>
</protein>
<dbReference type="EMBL" id="FRCP01000018">
    <property type="protein sequence ID" value="SHM83095.1"/>
    <property type="molecule type" value="Genomic_DNA"/>
</dbReference>
<evidence type="ECO:0000313" key="3">
    <source>
        <dbReference type="EMBL" id="SHM83095.1"/>
    </source>
</evidence>
<dbReference type="Proteomes" id="UP000184038">
    <property type="component" value="Unassembled WGS sequence"/>
</dbReference>
<keyword evidence="4" id="KW-1185">Reference proteome</keyword>
<dbReference type="STRING" id="1120996.SAMN02746066_03498"/>
<dbReference type="OrthoDB" id="9757939at2"/>
<dbReference type="PANTHER" id="PTHR31151:SF0">
    <property type="entry name" value="PROLINE-TRNA LIGASE (DUF1680)"/>
    <property type="match status" value="1"/>
</dbReference>
<gene>
    <name evidence="3" type="ORF">SAMN02746066_03498</name>
</gene>
<sequence length="614" mass="71174">MLTKLEKSTHLLDGEQALRRNRNKDYMMSLKIDNLLLSHYFEAGLKSFPYQPKDIHWGWDSPLSEIRGTFVGHWLSAASNLYVETKDPLLKHKADTIVSEIAKCQRENGGLWAFPIPEKYLYWLKNGKSTWAPQYVCHKNMMGLFDMYVNTGNEEALDIVLKCADWFYNFTNDITREVMDEMMEKQETGAMMQHFANLYAVTKEDKHLELMRRYERPLLFEPLTRGEDVLTNMHVNTTISEILGAARAYEVTGEDRYLTIVKNYWDLAVTKRGSFVTGGQRSGEVYTPMLKQSARIGKMTQEHCVVYHMMQLADFLFRFTTDSKYADYIEKNLYNGIFAQGYYESRNIFQCLDGVEPQSGLVTYYLPLSAGSIKKWGSKTDDFWCCHCTLLQANAIHHTQIYYRNEENNSVYVAQYLPSTTEFNIDNKKVFLEQTIGEPTGETIRIQPESIKHEERPNHMESHIKITCEPCEFTLQLRLPNWLAKKAEITINGNEIEVIDSGNGFCSITRVWSTDTIIIKLPKKLTTYPLPDRPDTVAFLDGPIALAGLVGEERLLYGDLNHPETMLTVDDERIWCSWQDTYRTINQPTGFRFKPLYQIGFEPYTVYFQVTDNH</sequence>
<dbReference type="Pfam" id="PF20736">
    <property type="entry name" value="Glyco_hydro127M"/>
    <property type="match status" value="1"/>
</dbReference>
<dbReference type="GO" id="GO:0005975">
    <property type="term" value="P:carbohydrate metabolic process"/>
    <property type="evidence" value="ECO:0007669"/>
    <property type="project" value="InterPro"/>
</dbReference>
<reference evidence="3 4" key="1">
    <citation type="submission" date="2016-11" db="EMBL/GenBank/DDBJ databases">
        <authorList>
            <person name="Jaros S."/>
            <person name="Januszkiewicz K."/>
            <person name="Wedrychowicz H."/>
        </authorList>
    </citation>
    <scope>NUCLEOTIDE SEQUENCE [LARGE SCALE GENOMIC DNA]</scope>
    <source>
        <strain evidence="3 4">DSM 15930</strain>
    </source>
</reference>
<organism evidence="3 4">
    <name type="scientific">Anaerosporobacter mobilis DSM 15930</name>
    <dbReference type="NCBI Taxonomy" id="1120996"/>
    <lineage>
        <taxon>Bacteria</taxon>
        <taxon>Bacillati</taxon>
        <taxon>Bacillota</taxon>
        <taxon>Clostridia</taxon>
        <taxon>Lachnospirales</taxon>
        <taxon>Lachnospiraceae</taxon>
        <taxon>Anaerosporobacter</taxon>
    </lineage>
</organism>
<evidence type="ECO:0000259" key="1">
    <source>
        <dbReference type="Pfam" id="PF07944"/>
    </source>
</evidence>
<evidence type="ECO:0008006" key="5">
    <source>
        <dbReference type="Google" id="ProtNLM"/>
    </source>
</evidence>
<feature type="domain" description="Non-reducing end beta-L-arabinofuranosidase-like GH127 catalytic" evidence="1">
    <location>
        <begin position="11"/>
        <end position="393"/>
    </location>
</feature>
<dbReference type="AlphaFoldDB" id="A0A1M7LY18"/>
<evidence type="ECO:0000259" key="2">
    <source>
        <dbReference type="Pfam" id="PF20736"/>
    </source>
</evidence>